<gene>
    <name evidence="6" type="ORF">U1T56_15695</name>
</gene>
<keyword evidence="3" id="KW-0378">Hydrolase</keyword>
<dbReference type="RefSeq" id="WP_418160447.1">
    <property type="nucleotide sequence ID" value="NZ_JBBLZC010000016.1"/>
</dbReference>
<comment type="cofactor">
    <cofactor evidence="1">
        <name>Zn(2+)</name>
        <dbReference type="ChEBI" id="CHEBI:29105"/>
    </cofactor>
</comment>
<evidence type="ECO:0000313" key="6">
    <source>
        <dbReference type="EMBL" id="MEK0084598.1"/>
    </source>
</evidence>
<dbReference type="SUPFAM" id="SSF53187">
    <property type="entry name" value="Zn-dependent exopeptidases"/>
    <property type="match status" value="1"/>
</dbReference>
<dbReference type="InterPro" id="IPR055438">
    <property type="entry name" value="AstE_AspA_cat"/>
</dbReference>
<dbReference type="Proteomes" id="UP001375743">
    <property type="component" value="Unassembled WGS sequence"/>
</dbReference>
<evidence type="ECO:0000259" key="5">
    <source>
        <dbReference type="Pfam" id="PF24827"/>
    </source>
</evidence>
<dbReference type="InterPro" id="IPR053138">
    <property type="entry name" value="N-alpha-Ac-DABA_deacetylase"/>
</dbReference>
<dbReference type="PIRSF" id="PIRSF039012">
    <property type="entry name" value="ASP"/>
    <property type="match status" value="1"/>
</dbReference>
<evidence type="ECO:0000313" key="7">
    <source>
        <dbReference type="Proteomes" id="UP001375743"/>
    </source>
</evidence>
<evidence type="ECO:0000256" key="2">
    <source>
        <dbReference type="ARBA" id="ARBA00022723"/>
    </source>
</evidence>
<proteinExistence type="predicted"/>
<name>A0ABU8XTS2_9PROT</name>
<keyword evidence="4" id="KW-0862">Zinc</keyword>
<dbReference type="CDD" id="cd06252">
    <property type="entry name" value="M14_ASTE_ASPA-like"/>
    <property type="match status" value="1"/>
</dbReference>
<protein>
    <submittedName>
        <fullName evidence="6">Succinylglutamate desuccinylase/aspartoacylase family protein</fullName>
    </submittedName>
</protein>
<keyword evidence="2" id="KW-0479">Metal-binding</keyword>
<comment type="caution">
    <text evidence="6">The sequence shown here is derived from an EMBL/GenBank/DDBJ whole genome shotgun (WGS) entry which is preliminary data.</text>
</comment>
<accession>A0ABU8XTS2</accession>
<reference evidence="6 7" key="1">
    <citation type="submission" date="2024-01" db="EMBL/GenBank/DDBJ databases">
        <title>Multi-omics insights into the function and evolution of sodium benzoate biodegradation pathways in Benzoatithermus flavus gen. nov., sp. nov. from hot spring.</title>
        <authorList>
            <person name="Hu C.-J."/>
            <person name="Li W.-J."/>
        </authorList>
    </citation>
    <scope>NUCLEOTIDE SEQUENCE [LARGE SCALE GENOMIC DNA]</scope>
    <source>
        <strain evidence="6 7">SYSU G07066</strain>
    </source>
</reference>
<dbReference type="Gene3D" id="3.40.630.10">
    <property type="entry name" value="Zn peptidases"/>
    <property type="match status" value="1"/>
</dbReference>
<dbReference type="Pfam" id="PF24827">
    <property type="entry name" value="AstE_AspA_cat"/>
    <property type="match status" value="1"/>
</dbReference>
<dbReference type="PANTHER" id="PTHR37326">
    <property type="entry name" value="BLL3975 PROTEIN"/>
    <property type="match status" value="1"/>
</dbReference>
<dbReference type="EMBL" id="JBBLZC010000016">
    <property type="protein sequence ID" value="MEK0084598.1"/>
    <property type="molecule type" value="Genomic_DNA"/>
</dbReference>
<organism evidence="6 7">
    <name type="scientific">Benzoatithermus flavus</name>
    <dbReference type="NCBI Taxonomy" id="3108223"/>
    <lineage>
        <taxon>Bacteria</taxon>
        <taxon>Pseudomonadati</taxon>
        <taxon>Pseudomonadota</taxon>
        <taxon>Alphaproteobacteria</taxon>
        <taxon>Geminicoccales</taxon>
        <taxon>Geminicoccaceae</taxon>
        <taxon>Benzoatithermus</taxon>
    </lineage>
</organism>
<evidence type="ECO:0000256" key="1">
    <source>
        <dbReference type="ARBA" id="ARBA00001947"/>
    </source>
</evidence>
<dbReference type="PANTHER" id="PTHR37326:SF1">
    <property type="entry name" value="BLL3975 PROTEIN"/>
    <property type="match status" value="1"/>
</dbReference>
<keyword evidence="7" id="KW-1185">Reference proteome</keyword>
<dbReference type="InterPro" id="IPR043795">
    <property type="entry name" value="N-alpha-Ac-DABA-like"/>
</dbReference>
<sequence length="334" mass="36090">MSEESRVSCTIDLDAPGKRAGYLNVPWSRNDSAWGAIRIPIHVICGGDGPTVLFTGANHGDEYEGPIALLKLARRLDPTRVRGRVIVLPTMNHPAVQAGTRVSPIDGVNMNRSFPGRRDGTQTPMLAHYVYHHLVARADVVVDLHSGGKTLDFVPSVVMHELDDKDLMERTRAAILAMGAPLALVLKELDTAGMLDSAVEELGKLFVTTELGGGGSTTPERVAIADRAVHNLLCHLRVLDEAPSAAPGPSRFARTPEDGFVVSDDAGLFEPLVELGAPVETGQPLGRVHFFEEIDREPRTYTAPRGGFLYCRHFPGLIKRGDCLAVLGDYGHQG</sequence>
<evidence type="ECO:0000256" key="4">
    <source>
        <dbReference type="ARBA" id="ARBA00022833"/>
    </source>
</evidence>
<feature type="domain" description="Succinylglutamate desuccinylase/Aspartoacylase catalytic" evidence="5">
    <location>
        <begin position="48"/>
        <end position="235"/>
    </location>
</feature>
<evidence type="ECO:0000256" key="3">
    <source>
        <dbReference type="ARBA" id="ARBA00022801"/>
    </source>
</evidence>